<dbReference type="AlphaFoldDB" id="A0A0M0JTN9"/>
<organism evidence="8 10">
    <name type="scientific">Chrysochromulina tobinii</name>
    <dbReference type="NCBI Taxonomy" id="1460289"/>
    <lineage>
        <taxon>Eukaryota</taxon>
        <taxon>Haptista</taxon>
        <taxon>Haptophyta</taxon>
        <taxon>Prymnesiophyceae</taxon>
        <taxon>Prymnesiales</taxon>
        <taxon>Chrysochromulinaceae</taxon>
        <taxon>Chrysochromulina</taxon>
    </lineage>
</organism>
<evidence type="ECO:0000256" key="5">
    <source>
        <dbReference type="SAM" id="MobiDB-lite"/>
    </source>
</evidence>
<feature type="transmembrane region" description="Helical" evidence="6">
    <location>
        <begin position="387"/>
        <end position="418"/>
    </location>
</feature>
<keyword evidence="7" id="KW-0732">Signal</keyword>
<feature type="transmembrane region" description="Helical" evidence="6">
    <location>
        <begin position="352"/>
        <end position="375"/>
    </location>
</feature>
<name>A0A0M0JTN9_9EUKA</name>
<feature type="transmembrane region" description="Helical" evidence="6">
    <location>
        <begin position="94"/>
        <end position="120"/>
    </location>
</feature>
<comment type="caution">
    <text evidence="8">The sequence shown here is derived from an EMBL/GenBank/DDBJ whole genome shotgun (WGS) entry which is preliminary data.</text>
</comment>
<dbReference type="Pfam" id="PF00939">
    <property type="entry name" value="Na_sulph_symp"/>
    <property type="match status" value="2"/>
</dbReference>
<gene>
    <name evidence="8" type="ORF">Ctob_014926</name>
    <name evidence="9" type="ORF">Ctob_015434</name>
</gene>
<reference evidence="10" key="2">
    <citation type="journal article" date="2015" name="PLoS Genet.">
        <title>Genome Sequence and Transcriptome Analyses of Chrysochromulina tobin: Metabolic Tools for Enhanced Algal Fitness in the Prominent Order Prymnesiales (Haptophyceae).</title>
        <authorList>
            <person name="Hovde B.T."/>
            <person name="Deodato C.R."/>
            <person name="Hunsperger H.M."/>
            <person name="Ryken S.A."/>
            <person name="Yost W."/>
            <person name="Jha R.K."/>
            <person name="Patterson J."/>
            <person name="Monnat R.J. Jr."/>
            <person name="Barlow S.B."/>
            <person name="Starkenburg S.R."/>
            <person name="Cattolico R.A."/>
        </authorList>
    </citation>
    <scope>NUCLEOTIDE SEQUENCE</scope>
    <source>
        <strain evidence="10">CCMP291</strain>
    </source>
</reference>
<sequence>MWMSNTATAAMMMPIAEAVITQLEAAPAGTNSRPQAVSESERQKVAKDLGKALVLGVAYAANIGGMATLTGTGPNLVLAGQFTTLYPQAEGLSWLGWLGFGLPLGILVLVMAWALLWLFFLRGAATLYDVAEMGTSLRREYLALGPMTFRERLVLIDFSLLALLWITRDPKVVPGWDAFFRPKYVTDGTTAALLALVLFVLPDEPPEILSSMARCVGRCAWLACGREKQQLEISMVEIGGRLEISIADWAPLASASPPGETTGSLPPTTAPADSSAIPPTTAPADSAASPPPSPSGSVQLADDGEGAGAPRASGFVRVRQGSSGAGAPRASPAVSRPLLEWDMVQKTLPWDVILLLGGGFALADAVLVSGLNALLGESLSVLHDLPANVVALLLMILVSVTTSVASNVATASIFVPVVAGLADSMGIHPLLFMLSATLTSSLAFVLPVSTPPNAIAFSSGRLAVMDMIKVGTCLNVLGVLAVLLVLDTFGIALYGPWEEQPAWARRVGSSPPPPLRSNVTNLACTP</sequence>
<dbReference type="InterPro" id="IPR001898">
    <property type="entry name" value="SLC13A/DASS"/>
</dbReference>
<feature type="signal peptide" evidence="7">
    <location>
        <begin position="1"/>
        <end position="18"/>
    </location>
</feature>
<keyword evidence="3 6" id="KW-1133">Transmembrane helix</keyword>
<proteinExistence type="predicted"/>
<feature type="transmembrane region" description="Helical" evidence="6">
    <location>
        <begin position="468"/>
        <end position="495"/>
    </location>
</feature>
<dbReference type="EMBL" id="JWZX01002412">
    <property type="protein sequence ID" value="KOO29463.1"/>
    <property type="molecule type" value="Genomic_DNA"/>
</dbReference>
<feature type="region of interest" description="Disordered" evidence="5">
    <location>
        <begin position="253"/>
        <end position="308"/>
    </location>
</feature>
<feature type="compositionally biased region" description="Low complexity" evidence="5">
    <location>
        <begin position="266"/>
        <end position="288"/>
    </location>
</feature>
<accession>A0A0M0JTN9</accession>
<evidence type="ECO:0000256" key="4">
    <source>
        <dbReference type="ARBA" id="ARBA00023136"/>
    </source>
</evidence>
<evidence type="ECO:0000313" key="9">
    <source>
        <dbReference type="EMBL" id="KOO32046.1"/>
    </source>
</evidence>
<feature type="transmembrane region" description="Helical" evidence="6">
    <location>
        <begin position="430"/>
        <end position="448"/>
    </location>
</feature>
<dbReference type="EMBL" id="JWZX01001860">
    <property type="protein sequence ID" value="KOO32046.1"/>
    <property type="molecule type" value="Genomic_DNA"/>
</dbReference>
<evidence type="ECO:0000256" key="6">
    <source>
        <dbReference type="SAM" id="Phobius"/>
    </source>
</evidence>
<feature type="chain" id="PRO_5007416807" evidence="7">
    <location>
        <begin position="19"/>
        <end position="526"/>
    </location>
</feature>
<dbReference type="Proteomes" id="UP000037460">
    <property type="component" value="Unassembled WGS sequence"/>
</dbReference>
<evidence type="ECO:0000313" key="10">
    <source>
        <dbReference type="Proteomes" id="UP000037460"/>
    </source>
</evidence>
<reference evidence="8" key="1">
    <citation type="submission" date="2014-12" db="EMBL/GenBank/DDBJ databases">
        <title>Draft genome of the oleaginous, mixotrophic haptophyte, Chrysochromulina tobin.</title>
        <authorList>
            <person name="Hovde B.T."/>
            <person name="Starkenburg S.R."/>
            <person name="Cattolico R.A."/>
        </authorList>
    </citation>
    <scope>NUCLEOTIDE SEQUENCE</scope>
    <source>
        <strain evidence="8">CCMP291</strain>
    </source>
</reference>
<dbReference type="PANTHER" id="PTHR10283:SF82">
    <property type="entry name" value="SOLUTE CARRIER FAMILY 13 MEMBER 2"/>
    <property type="match status" value="1"/>
</dbReference>
<protein>
    <submittedName>
        <fullName evidence="8">Solute carrier family 13 (Sodium-dependent dicarboxylate transporter) member 2</fullName>
    </submittedName>
</protein>
<evidence type="ECO:0000256" key="1">
    <source>
        <dbReference type="ARBA" id="ARBA00004141"/>
    </source>
</evidence>
<evidence type="ECO:0000256" key="2">
    <source>
        <dbReference type="ARBA" id="ARBA00022692"/>
    </source>
</evidence>
<keyword evidence="4 6" id="KW-0472">Membrane</keyword>
<dbReference type="GO" id="GO:0005310">
    <property type="term" value="F:dicarboxylic acid transmembrane transporter activity"/>
    <property type="evidence" value="ECO:0007669"/>
    <property type="project" value="UniProtKB-ARBA"/>
</dbReference>
<dbReference type="GO" id="GO:0005886">
    <property type="term" value="C:plasma membrane"/>
    <property type="evidence" value="ECO:0007669"/>
    <property type="project" value="TreeGrafter"/>
</dbReference>
<dbReference type="PANTHER" id="PTHR10283">
    <property type="entry name" value="SOLUTE CARRIER FAMILY 13 MEMBER"/>
    <property type="match status" value="1"/>
</dbReference>
<dbReference type="OrthoDB" id="6493944at2759"/>
<keyword evidence="2 6" id="KW-0812">Transmembrane</keyword>
<feature type="transmembrane region" description="Helical" evidence="6">
    <location>
        <begin position="52"/>
        <end position="74"/>
    </location>
</feature>
<evidence type="ECO:0000256" key="3">
    <source>
        <dbReference type="ARBA" id="ARBA00022989"/>
    </source>
</evidence>
<comment type="subcellular location">
    <subcellularLocation>
        <location evidence="1">Membrane</location>
        <topology evidence="1">Multi-pass membrane protein</topology>
    </subcellularLocation>
</comment>
<evidence type="ECO:0000313" key="8">
    <source>
        <dbReference type="EMBL" id="KOO29463.1"/>
    </source>
</evidence>
<dbReference type="GO" id="GO:0015556">
    <property type="term" value="F:C4-dicarboxylate transmembrane transporter activity"/>
    <property type="evidence" value="ECO:0007669"/>
    <property type="project" value="UniProtKB-ARBA"/>
</dbReference>
<evidence type="ECO:0000256" key="7">
    <source>
        <dbReference type="SAM" id="SignalP"/>
    </source>
</evidence>
<keyword evidence="10" id="KW-1185">Reference proteome</keyword>